<sequence length="112" mass="12925">MSVERARALRRSLTPQEAKLWTRLRELRPLGHHPRRQDPIGGFVADFSFRRRRLIVEVDGGQHGGSADVARDAALERLGYRVLRFWNVDVDRNVEGVIETILAELDSRPLRE</sequence>
<feature type="domain" description="DUF559" evidence="1">
    <location>
        <begin position="4"/>
        <end position="105"/>
    </location>
</feature>
<protein>
    <submittedName>
        <fullName evidence="2">DUF559 domain-containing protein</fullName>
    </submittedName>
</protein>
<dbReference type="PANTHER" id="PTHR38590:SF1">
    <property type="entry name" value="BLL0828 PROTEIN"/>
    <property type="match status" value="1"/>
</dbReference>
<dbReference type="Gene3D" id="3.40.960.10">
    <property type="entry name" value="VSR Endonuclease"/>
    <property type="match status" value="1"/>
</dbReference>
<dbReference type="Proteomes" id="UP000825701">
    <property type="component" value="Chromosome"/>
</dbReference>
<evidence type="ECO:0000313" key="3">
    <source>
        <dbReference type="Proteomes" id="UP000825701"/>
    </source>
</evidence>
<name>A0A9E6RDU8_9HYPH</name>
<dbReference type="Pfam" id="PF04480">
    <property type="entry name" value="DUF559"/>
    <property type="match status" value="1"/>
</dbReference>
<dbReference type="PANTHER" id="PTHR38590">
    <property type="entry name" value="BLL0828 PROTEIN"/>
    <property type="match status" value="1"/>
</dbReference>
<dbReference type="InterPro" id="IPR007569">
    <property type="entry name" value="DUF559"/>
</dbReference>
<dbReference type="KEGG" id="cmet:K6K41_09015"/>
<evidence type="ECO:0000313" key="2">
    <source>
        <dbReference type="EMBL" id="QZO01543.1"/>
    </source>
</evidence>
<evidence type="ECO:0000259" key="1">
    <source>
        <dbReference type="Pfam" id="PF04480"/>
    </source>
</evidence>
<dbReference type="CDD" id="cd01038">
    <property type="entry name" value="Endonuclease_DUF559"/>
    <property type="match status" value="1"/>
</dbReference>
<dbReference type="EMBL" id="CP081869">
    <property type="protein sequence ID" value="QZO01543.1"/>
    <property type="molecule type" value="Genomic_DNA"/>
</dbReference>
<reference evidence="2" key="1">
    <citation type="submission" date="2021-08" db="EMBL/GenBank/DDBJ databases">
        <authorList>
            <person name="Zhang H."/>
            <person name="Xu M."/>
            <person name="Yu Z."/>
            <person name="Yang L."/>
            <person name="Cai Y."/>
        </authorList>
    </citation>
    <scope>NUCLEOTIDE SEQUENCE</scope>
    <source>
        <strain evidence="2">CHL1</strain>
    </source>
</reference>
<proteinExistence type="predicted"/>
<dbReference type="RefSeq" id="WP_261404832.1">
    <property type="nucleotide sequence ID" value="NZ_CP081869.1"/>
</dbReference>
<keyword evidence="3" id="KW-1185">Reference proteome</keyword>
<organism evidence="2 3">
    <name type="scientific">Chenggangzhangella methanolivorans</name>
    <dbReference type="NCBI Taxonomy" id="1437009"/>
    <lineage>
        <taxon>Bacteria</taxon>
        <taxon>Pseudomonadati</taxon>
        <taxon>Pseudomonadota</taxon>
        <taxon>Alphaproteobacteria</taxon>
        <taxon>Hyphomicrobiales</taxon>
        <taxon>Methylopilaceae</taxon>
        <taxon>Chenggangzhangella</taxon>
    </lineage>
</organism>
<gene>
    <name evidence="2" type="ORF">K6K41_09015</name>
</gene>
<dbReference type="AlphaFoldDB" id="A0A9E6RDU8"/>
<dbReference type="InterPro" id="IPR011335">
    <property type="entry name" value="Restrct_endonuc-II-like"/>
</dbReference>
<dbReference type="SUPFAM" id="SSF52980">
    <property type="entry name" value="Restriction endonuclease-like"/>
    <property type="match status" value="1"/>
</dbReference>
<dbReference type="InterPro" id="IPR047216">
    <property type="entry name" value="Endonuclease_DUF559_bact"/>
</dbReference>
<accession>A0A9E6RDU8</accession>